<keyword evidence="3" id="KW-1185">Reference proteome</keyword>
<dbReference type="EMBL" id="KN839139">
    <property type="protein sequence ID" value="KIJ90643.1"/>
    <property type="molecule type" value="Genomic_DNA"/>
</dbReference>
<feature type="non-terminal residue" evidence="2">
    <location>
        <position position="447"/>
    </location>
</feature>
<gene>
    <name evidence="2" type="ORF">K443DRAFT_15057</name>
</gene>
<evidence type="ECO:0000256" key="1">
    <source>
        <dbReference type="SAM" id="MobiDB-lite"/>
    </source>
</evidence>
<reference evidence="3" key="2">
    <citation type="submission" date="2015-01" db="EMBL/GenBank/DDBJ databases">
        <title>Evolutionary Origins and Diversification of the Mycorrhizal Mutualists.</title>
        <authorList>
            <consortium name="DOE Joint Genome Institute"/>
            <consortium name="Mycorrhizal Genomics Consortium"/>
            <person name="Kohler A."/>
            <person name="Kuo A."/>
            <person name="Nagy L.G."/>
            <person name="Floudas D."/>
            <person name="Copeland A."/>
            <person name="Barry K.W."/>
            <person name="Cichocki N."/>
            <person name="Veneault-Fourrey C."/>
            <person name="LaButti K."/>
            <person name="Lindquist E.A."/>
            <person name="Lipzen A."/>
            <person name="Lundell T."/>
            <person name="Morin E."/>
            <person name="Murat C."/>
            <person name="Riley R."/>
            <person name="Ohm R."/>
            <person name="Sun H."/>
            <person name="Tunlid A."/>
            <person name="Henrissat B."/>
            <person name="Grigoriev I.V."/>
            <person name="Hibbett D.S."/>
            <person name="Martin F."/>
        </authorList>
    </citation>
    <scope>NUCLEOTIDE SEQUENCE [LARGE SCALE GENOMIC DNA]</scope>
    <source>
        <strain evidence="3">LaAM-08-1</strain>
    </source>
</reference>
<dbReference type="Proteomes" id="UP000054477">
    <property type="component" value="Unassembled WGS sequence"/>
</dbReference>
<sequence length="447" mass="49480">MGRGAKPTIWLFSDAQKAVIDSKIPEFEEQVRKLNPDWQAHKKDLTKAKQDIAVPLVDSDLFRPLWDTTHPDHMSEAELDGIEGNNEAIKRRNEGGRKGWLEAIMRRFTNHANNKMKPKDVKKSSLPQAATSPESQSIPSLFDVGLTGRSLFILENDAAINELYKTIIVEENIPAGTARNKAVKRLWTEADHQLWESKAKAIANDVFKNQNQFPKVALQALRTLSESGRLGSNILGISYAFRDEDDGVVSGVIFTGFNTQTNSRIDHVGATPSNCEGFHEDWFKHADAVLPRKPIDVHIGHNDGGMPVFPDVDLMTGAPPAVLAMLKLYLTELWALSWPSDSHTPSMPWADISASPDTYYDTKAFTLPCALVTPELLTLPNLYLLAPFFIRSSSSSNPFHFRSKSEILDRISASKKETTDHGGPAARYAEGVTGDSIASGITSFTRN</sequence>
<feature type="compositionally biased region" description="Polar residues" evidence="1">
    <location>
        <begin position="125"/>
        <end position="135"/>
    </location>
</feature>
<feature type="region of interest" description="Disordered" evidence="1">
    <location>
        <begin position="112"/>
        <end position="135"/>
    </location>
</feature>
<name>A0A0C9WRU2_9AGAR</name>
<organism evidence="2 3">
    <name type="scientific">Laccaria amethystina LaAM-08-1</name>
    <dbReference type="NCBI Taxonomy" id="1095629"/>
    <lineage>
        <taxon>Eukaryota</taxon>
        <taxon>Fungi</taxon>
        <taxon>Dikarya</taxon>
        <taxon>Basidiomycota</taxon>
        <taxon>Agaricomycotina</taxon>
        <taxon>Agaricomycetes</taxon>
        <taxon>Agaricomycetidae</taxon>
        <taxon>Agaricales</taxon>
        <taxon>Agaricineae</taxon>
        <taxon>Hydnangiaceae</taxon>
        <taxon>Laccaria</taxon>
    </lineage>
</organism>
<dbReference type="AlphaFoldDB" id="A0A0C9WRU2"/>
<dbReference type="STRING" id="1095629.A0A0C9WRU2"/>
<protein>
    <submittedName>
        <fullName evidence="2">Uncharacterized protein</fullName>
    </submittedName>
</protein>
<proteinExistence type="predicted"/>
<reference evidence="2 3" key="1">
    <citation type="submission" date="2014-04" db="EMBL/GenBank/DDBJ databases">
        <authorList>
            <consortium name="DOE Joint Genome Institute"/>
            <person name="Kuo A."/>
            <person name="Kohler A."/>
            <person name="Nagy L.G."/>
            <person name="Floudas D."/>
            <person name="Copeland A."/>
            <person name="Barry K.W."/>
            <person name="Cichocki N."/>
            <person name="Veneault-Fourrey C."/>
            <person name="LaButti K."/>
            <person name="Lindquist E.A."/>
            <person name="Lipzen A."/>
            <person name="Lundell T."/>
            <person name="Morin E."/>
            <person name="Murat C."/>
            <person name="Sun H."/>
            <person name="Tunlid A."/>
            <person name="Henrissat B."/>
            <person name="Grigoriev I.V."/>
            <person name="Hibbett D.S."/>
            <person name="Martin F."/>
            <person name="Nordberg H.P."/>
            <person name="Cantor M.N."/>
            <person name="Hua S.X."/>
        </authorList>
    </citation>
    <scope>NUCLEOTIDE SEQUENCE [LARGE SCALE GENOMIC DNA]</scope>
    <source>
        <strain evidence="2 3">LaAM-08-1</strain>
    </source>
</reference>
<feature type="non-terminal residue" evidence="2">
    <location>
        <position position="1"/>
    </location>
</feature>
<evidence type="ECO:0000313" key="2">
    <source>
        <dbReference type="EMBL" id="KIJ90643.1"/>
    </source>
</evidence>
<evidence type="ECO:0000313" key="3">
    <source>
        <dbReference type="Proteomes" id="UP000054477"/>
    </source>
</evidence>
<dbReference type="HOGENOM" id="CLU_032575_0_0_1"/>
<accession>A0A0C9WRU2</accession>
<dbReference type="OrthoDB" id="3063186at2759"/>